<protein>
    <submittedName>
        <fullName evidence="1">Uncharacterized protein</fullName>
    </submittedName>
</protein>
<reference evidence="1 2" key="1">
    <citation type="submission" date="2019-12" db="EMBL/GenBank/DDBJ databases">
        <authorList>
            <person name="Li M."/>
        </authorList>
    </citation>
    <scope>NUCLEOTIDE SEQUENCE [LARGE SCALE GENOMIC DNA]</scope>
    <source>
        <strain evidence="1 2">GBMRC 2024</strain>
    </source>
</reference>
<name>A0A6L7G6R4_9RHOB</name>
<accession>A0A6L7G6R4</accession>
<gene>
    <name evidence="1" type="ORF">GR170_14630</name>
</gene>
<keyword evidence="2" id="KW-1185">Reference proteome</keyword>
<evidence type="ECO:0000313" key="1">
    <source>
        <dbReference type="EMBL" id="MXN19076.1"/>
    </source>
</evidence>
<comment type="caution">
    <text evidence="1">The sequence shown here is derived from an EMBL/GenBank/DDBJ whole genome shotgun (WGS) entry which is preliminary data.</text>
</comment>
<dbReference type="EMBL" id="WUMU01000016">
    <property type="protein sequence ID" value="MXN19076.1"/>
    <property type="molecule type" value="Genomic_DNA"/>
</dbReference>
<dbReference type="RefSeq" id="WP_202397873.1">
    <property type="nucleotide sequence ID" value="NZ_WUMU01000016.1"/>
</dbReference>
<dbReference type="Proteomes" id="UP000477911">
    <property type="component" value="Unassembled WGS sequence"/>
</dbReference>
<sequence>MAVIDLEMQIHAQTLRSVLVSDDGEEANAVWLPLSQIELVRRRGGIAIVTLPEWLAIEKGLV</sequence>
<organism evidence="1 2">
    <name type="scientific">Pseudooceanicola albus</name>
    <dbReference type="NCBI Taxonomy" id="2692189"/>
    <lineage>
        <taxon>Bacteria</taxon>
        <taxon>Pseudomonadati</taxon>
        <taxon>Pseudomonadota</taxon>
        <taxon>Alphaproteobacteria</taxon>
        <taxon>Rhodobacterales</taxon>
        <taxon>Paracoccaceae</taxon>
        <taxon>Pseudooceanicola</taxon>
    </lineage>
</organism>
<proteinExistence type="predicted"/>
<dbReference type="AlphaFoldDB" id="A0A6L7G6R4"/>
<evidence type="ECO:0000313" key="2">
    <source>
        <dbReference type="Proteomes" id="UP000477911"/>
    </source>
</evidence>